<dbReference type="Pfam" id="PF00261">
    <property type="entry name" value="Tropomyosin"/>
    <property type="match status" value="1"/>
</dbReference>
<feature type="domain" description="Aminoacyl-transfer RNA synthetases class-II family profile" evidence="10">
    <location>
        <begin position="332"/>
        <end position="682"/>
    </location>
</feature>
<dbReference type="InterPro" id="IPR004522">
    <property type="entry name" value="Asn-tRNA-ligase"/>
</dbReference>
<evidence type="ECO:0000256" key="4">
    <source>
        <dbReference type="ARBA" id="ARBA00022741"/>
    </source>
</evidence>
<reference evidence="11 12" key="1">
    <citation type="journal article" date="2018" name="MBio">
        <title>Comparative Genomics Reveals the Core Gene Toolbox for the Fungus-Insect Symbiosis.</title>
        <authorList>
            <person name="Wang Y."/>
            <person name="Stata M."/>
            <person name="Wang W."/>
            <person name="Stajich J.E."/>
            <person name="White M.M."/>
            <person name="Moncalvo J.M."/>
        </authorList>
    </citation>
    <scope>NUCLEOTIDE SEQUENCE [LARGE SCALE GENOMIC DNA]</scope>
    <source>
        <strain evidence="11 12">SWE-8-4</strain>
    </source>
</reference>
<evidence type="ECO:0000256" key="1">
    <source>
        <dbReference type="ARBA" id="ARBA00008226"/>
    </source>
</evidence>
<dbReference type="InterPro" id="IPR004365">
    <property type="entry name" value="NA-bd_OB_tRNA"/>
</dbReference>
<sequence length="689" mass="78484">MEKLKDKINSIRLEAEAASTRADAAETALKQLSDQQVEREQEIISLQNKVTMLEEDLERKEERITEAKQLVAESETSKTAGDALSRRINMLEEKLEETERELQQTKEQLRNIDIKSETLERTVAQMETDKAAQEAKYDEINEKYLKLREEHEETLKALDDLRLLPQNSINFSPPASALRLQHSLPIFPRATLYSTLSPKLPVTIQQILNTHSTGSLVEISGWVKHYRKQKNVSFICITDGSNLNGIQVVVDRDKNLLLPEDLSLGCSVKVSGTLIDSPGTNQLLELLPTSISVIGAASKEYPFQKKNHSFEYTRSYEHLRPRLDTFKAISQVRNEAMKAIHKFYQDNNFIQIHTPILTTNNCEGGSETFSVISDSDKPSKEPPFFGKNVNLSVSGQLHLEAACCAHSRVYNFNPVFRAETSLTSRHLSEFWMVEAEVSFLTQISQLMDLIESSFCSPIKYVLDAIPQHLLYLNNRADPIFKALKWSIFDYGTKPFNRITYCEAISILESSNKKKHFKFTPKWGLPLQTEHELYLANTYFQAPVFVYNYPKKLKPFYMKSNGDELQTVGCVDLLVPGLAELVGGSLREDNYDVLYDNITKLNPLHPTNSDGIYDNITKLNPLHPTNNGQPQHKVNSIEQTLQWYLDLRKYGTVPHGGYGLGFDRFVQLLTGVKSIRDVAMFARYFDHCNT</sequence>
<dbReference type="InterPro" id="IPR000533">
    <property type="entry name" value="Tropomyosin"/>
</dbReference>
<dbReference type="InterPro" id="IPR002312">
    <property type="entry name" value="Asp/Asn-tRNA-synth_IIb"/>
</dbReference>
<evidence type="ECO:0000259" key="10">
    <source>
        <dbReference type="PROSITE" id="PS50862"/>
    </source>
</evidence>
<proteinExistence type="inferred from homology"/>
<evidence type="ECO:0000256" key="3">
    <source>
        <dbReference type="ARBA" id="ARBA00022598"/>
    </source>
</evidence>
<dbReference type="Gene3D" id="1.20.5.340">
    <property type="match status" value="1"/>
</dbReference>
<dbReference type="GO" id="GO:0004816">
    <property type="term" value="F:asparagine-tRNA ligase activity"/>
    <property type="evidence" value="ECO:0007669"/>
    <property type="project" value="UniProtKB-EC"/>
</dbReference>
<dbReference type="PROSITE" id="PS50862">
    <property type="entry name" value="AA_TRNA_LIGASE_II"/>
    <property type="match status" value="1"/>
</dbReference>
<keyword evidence="6" id="KW-0648">Protein biosynthesis</keyword>
<dbReference type="PANTHER" id="PTHR22594:SF34">
    <property type="entry name" value="ASPARAGINE--TRNA LIGASE, MITOCHONDRIAL-RELATED"/>
    <property type="match status" value="1"/>
</dbReference>
<comment type="caution">
    <text evidence="11">The sequence shown here is derived from an EMBL/GenBank/DDBJ whole genome shotgun (WGS) entry which is preliminary data.</text>
</comment>
<dbReference type="STRING" id="133385.A0A2T9YCG3"/>
<dbReference type="PRINTS" id="PR01042">
    <property type="entry name" value="TRNASYNTHASP"/>
</dbReference>
<organism evidence="11 12">
    <name type="scientific">Smittium simulii</name>
    <dbReference type="NCBI Taxonomy" id="133385"/>
    <lineage>
        <taxon>Eukaryota</taxon>
        <taxon>Fungi</taxon>
        <taxon>Fungi incertae sedis</taxon>
        <taxon>Zoopagomycota</taxon>
        <taxon>Kickxellomycotina</taxon>
        <taxon>Harpellomycetes</taxon>
        <taxon>Harpellales</taxon>
        <taxon>Legeriomycetaceae</taxon>
        <taxon>Smittium</taxon>
    </lineage>
</organism>
<gene>
    <name evidence="11" type="ORF">BB561_005053</name>
</gene>
<dbReference type="InterPro" id="IPR004364">
    <property type="entry name" value="Aa-tRNA-synt_II"/>
</dbReference>
<keyword evidence="3" id="KW-0436">Ligase</keyword>
<dbReference type="PANTHER" id="PTHR22594">
    <property type="entry name" value="ASPARTYL/LYSYL-TRNA SYNTHETASE"/>
    <property type="match status" value="1"/>
</dbReference>
<protein>
    <recommendedName>
        <fullName evidence="2">asparagine--tRNA ligase</fullName>
        <ecNumber evidence="2">6.1.1.22</ecNumber>
    </recommendedName>
</protein>
<dbReference type="SUPFAM" id="SSF50249">
    <property type="entry name" value="Nucleic acid-binding proteins"/>
    <property type="match status" value="1"/>
</dbReference>
<accession>A0A2T9YCG3</accession>
<keyword evidence="4" id="KW-0547">Nucleotide-binding</keyword>
<feature type="coiled-coil region" evidence="9">
    <location>
        <begin position="1"/>
        <end position="161"/>
    </location>
</feature>
<dbReference type="AlphaFoldDB" id="A0A2T9YCG3"/>
<keyword evidence="7 9" id="KW-0175">Coiled coil</keyword>
<dbReference type="CDD" id="cd04318">
    <property type="entry name" value="EcAsnRS_like_N"/>
    <property type="match status" value="1"/>
</dbReference>
<keyword evidence="8" id="KW-0030">Aminoacyl-tRNA synthetase</keyword>
<dbReference type="EC" id="6.1.1.22" evidence="2"/>
<dbReference type="GO" id="GO:0005524">
    <property type="term" value="F:ATP binding"/>
    <property type="evidence" value="ECO:0007669"/>
    <property type="project" value="UniProtKB-KW"/>
</dbReference>
<dbReference type="EMBL" id="MBFR01000280">
    <property type="protein sequence ID" value="PVU90026.1"/>
    <property type="molecule type" value="Genomic_DNA"/>
</dbReference>
<evidence type="ECO:0000256" key="9">
    <source>
        <dbReference type="SAM" id="Coils"/>
    </source>
</evidence>
<dbReference type="GO" id="GO:0005739">
    <property type="term" value="C:mitochondrion"/>
    <property type="evidence" value="ECO:0007669"/>
    <property type="project" value="TreeGrafter"/>
</dbReference>
<evidence type="ECO:0000256" key="5">
    <source>
        <dbReference type="ARBA" id="ARBA00022840"/>
    </source>
</evidence>
<keyword evidence="5" id="KW-0067">ATP-binding</keyword>
<evidence type="ECO:0000256" key="6">
    <source>
        <dbReference type="ARBA" id="ARBA00022917"/>
    </source>
</evidence>
<dbReference type="SUPFAM" id="SSF55681">
    <property type="entry name" value="Class II aaRS and biotin synthetases"/>
    <property type="match status" value="1"/>
</dbReference>
<dbReference type="InterPro" id="IPR012340">
    <property type="entry name" value="NA-bd_OB-fold"/>
</dbReference>
<dbReference type="InterPro" id="IPR006195">
    <property type="entry name" value="aa-tRNA-synth_II"/>
</dbReference>
<evidence type="ECO:0000313" key="12">
    <source>
        <dbReference type="Proteomes" id="UP000245383"/>
    </source>
</evidence>
<dbReference type="OrthoDB" id="1931232at2759"/>
<evidence type="ECO:0000313" key="11">
    <source>
        <dbReference type="EMBL" id="PVU90026.1"/>
    </source>
</evidence>
<dbReference type="Gene3D" id="3.30.930.10">
    <property type="entry name" value="Bira Bifunctional Protein, Domain 2"/>
    <property type="match status" value="1"/>
</dbReference>
<dbReference type="Pfam" id="PF01336">
    <property type="entry name" value="tRNA_anti-codon"/>
    <property type="match status" value="1"/>
</dbReference>
<evidence type="ECO:0000256" key="8">
    <source>
        <dbReference type="ARBA" id="ARBA00023146"/>
    </source>
</evidence>
<dbReference type="SUPFAM" id="SSF57997">
    <property type="entry name" value="Tropomyosin"/>
    <property type="match status" value="1"/>
</dbReference>
<dbReference type="Gene3D" id="2.40.50.140">
    <property type="entry name" value="Nucleic acid-binding proteins"/>
    <property type="match status" value="1"/>
</dbReference>
<comment type="similarity">
    <text evidence="1">Belongs to the class-II aminoacyl-tRNA synthetase family.</text>
</comment>
<dbReference type="GO" id="GO:0003676">
    <property type="term" value="F:nucleic acid binding"/>
    <property type="evidence" value="ECO:0007669"/>
    <property type="project" value="InterPro"/>
</dbReference>
<evidence type="ECO:0000256" key="2">
    <source>
        <dbReference type="ARBA" id="ARBA00012816"/>
    </source>
</evidence>
<dbReference type="Pfam" id="PF00152">
    <property type="entry name" value="tRNA-synt_2"/>
    <property type="match status" value="1"/>
</dbReference>
<dbReference type="InterPro" id="IPR045864">
    <property type="entry name" value="aa-tRNA-synth_II/BPL/LPL"/>
</dbReference>
<dbReference type="Proteomes" id="UP000245383">
    <property type="component" value="Unassembled WGS sequence"/>
</dbReference>
<dbReference type="NCBIfam" id="NF003037">
    <property type="entry name" value="PRK03932.1"/>
    <property type="match status" value="1"/>
</dbReference>
<dbReference type="NCBIfam" id="TIGR00457">
    <property type="entry name" value="asnS"/>
    <property type="match status" value="1"/>
</dbReference>
<keyword evidence="12" id="KW-1185">Reference proteome</keyword>
<evidence type="ECO:0000256" key="7">
    <source>
        <dbReference type="ARBA" id="ARBA00023054"/>
    </source>
</evidence>
<dbReference type="GO" id="GO:0006421">
    <property type="term" value="P:asparaginyl-tRNA aminoacylation"/>
    <property type="evidence" value="ECO:0007669"/>
    <property type="project" value="InterPro"/>
</dbReference>
<name>A0A2T9YCG3_9FUNG</name>